<proteinExistence type="predicted"/>
<comment type="caution">
    <text evidence="1">The sequence shown here is derived from an EMBL/GenBank/DDBJ whole genome shotgun (WGS) entry which is preliminary data.</text>
</comment>
<accession>A0A6S7L571</accession>
<dbReference type="EMBL" id="CACRXK020014911">
    <property type="protein sequence ID" value="CAB4027619.1"/>
    <property type="molecule type" value="Genomic_DNA"/>
</dbReference>
<name>A0A6S7L571_PARCT</name>
<dbReference type="OrthoDB" id="2417635at2759"/>
<dbReference type="InterPro" id="IPR036397">
    <property type="entry name" value="RNaseH_sf"/>
</dbReference>
<evidence type="ECO:0000313" key="2">
    <source>
        <dbReference type="Proteomes" id="UP001152795"/>
    </source>
</evidence>
<gene>
    <name evidence="1" type="ORF">PACLA_8A006403</name>
</gene>
<reference evidence="1" key="1">
    <citation type="submission" date="2020-04" db="EMBL/GenBank/DDBJ databases">
        <authorList>
            <person name="Alioto T."/>
            <person name="Alioto T."/>
            <person name="Gomez Garrido J."/>
        </authorList>
    </citation>
    <scope>NUCLEOTIDE SEQUENCE</scope>
    <source>
        <strain evidence="1">A484AB</strain>
    </source>
</reference>
<dbReference type="AlphaFoldDB" id="A0A6S7L571"/>
<sequence>MDNDQSQTSKAARKAMEKIEAEFHKILARSPDLKPIENVFHLVKKSLENEAIANNITHETFQDFSARVLKSLENLSTDVIDRTISSLSSRVDAVLKARGNRIKY</sequence>
<organism evidence="1 2">
    <name type="scientific">Paramuricea clavata</name>
    <name type="common">Red gorgonian</name>
    <name type="synonym">Violescent sea-whip</name>
    <dbReference type="NCBI Taxonomy" id="317549"/>
    <lineage>
        <taxon>Eukaryota</taxon>
        <taxon>Metazoa</taxon>
        <taxon>Cnidaria</taxon>
        <taxon>Anthozoa</taxon>
        <taxon>Octocorallia</taxon>
        <taxon>Malacalcyonacea</taxon>
        <taxon>Plexauridae</taxon>
        <taxon>Paramuricea</taxon>
    </lineage>
</organism>
<evidence type="ECO:0000313" key="1">
    <source>
        <dbReference type="EMBL" id="CAB4027619.1"/>
    </source>
</evidence>
<keyword evidence="2" id="KW-1185">Reference proteome</keyword>
<dbReference type="GO" id="GO:0003676">
    <property type="term" value="F:nucleic acid binding"/>
    <property type="evidence" value="ECO:0007669"/>
    <property type="project" value="InterPro"/>
</dbReference>
<dbReference type="Gene3D" id="3.30.420.10">
    <property type="entry name" value="Ribonuclease H-like superfamily/Ribonuclease H"/>
    <property type="match status" value="1"/>
</dbReference>
<protein>
    <submittedName>
        <fullName evidence="1">Uncharacterized protein</fullName>
    </submittedName>
</protein>
<dbReference type="Proteomes" id="UP001152795">
    <property type="component" value="Unassembled WGS sequence"/>
</dbReference>